<keyword evidence="2" id="KW-0067">ATP-binding</keyword>
<dbReference type="Pfam" id="PF13538">
    <property type="entry name" value="UvrD_C_2"/>
    <property type="match status" value="1"/>
</dbReference>
<organism evidence="2 3">
    <name type="scientific">Candidatus Mediterraneibacter tabaqchaliae</name>
    <dbReference type="NCBI Taxonomy" id="2838689"/>
    <lineage>
        <taxon>Bacteria</taxon>
        <taxon>Bacillati</taxon>
        <taxon>Bacillota</taxon>
        <taxon>Clostridia</taxon>
        <taxon>Lachnospirales</taxon>
        <taxon>Lachnospiraceae</taxon>
        <taxon>Mediterraneibacter</taxon>
    </lineage>
</organism>
<dbReference type="GO" id="GO:0005524">
    <property type="term" value="F:ATP binding"/>
    <property type="evidence" value="ECO:0007669"/>
    <property type="project" value="UniProtKB-KW"/>
</dbReference>
<dbReference type="InterPro" id="IPR027417">
    <property type="entry name" value="P-loop_NTPase"/>
</dbReference>
<evidence type="ECO:0000313" key="3">
    <source>
        <dbReference type="Proteomes" id="UP000823897"/>
    </source>
</evidence>
<comment type="caution">
    <text evidence="2">The sequence shown here is derived from an EMBL/GenBank/DDBJ whole genome shotgun (WGS) entry which is preliminary data.</text>
</comment>
<feature type="non-terminal residue" evidence="2">
    <location>
        <position position="1"/>
    </location>
</feature>
<reference evidence="2" key="1">
    <citation type="journal article" date="2021" name="PeerJ">
        <title>Extensive microbial diversity within the chicken gut microbiome revealed by metagenomics and culture.</title>
        <authorList>
            <person name="Gilroy R."/>
            <person name="Ravi A."/>
            <person name="Getino M."/>
            <person name="Pursley I."/>
            <person name="Horton D.L."/>
            <person name="Alikhan N.F."/>
            <person name="Baker D."/>
            <person name="Gharbi K."/>
            <person name="Hall N."/>
            <person name="Watson M."/>
            <person name="Adriaenssens E.M."/>
            <person name="Foster-Nyarko E."/>
            <person name="Jarju S."/>
            <person name="Secka A."/>
            <person name="Antonio M."/>
            <person name="Oren A."/>
            <person name="Chaudhuri R.R."/>
            <person name="La Ragione R."/>
            <person name="Hildebrand F."/>
            <person name="Pallen M.J."/>
        </authorList>
    </citation>
    <scope>NUCLEOTIDE SEQUENCE</scope>
    <source>
        <strain evidence="2">ChiGjej3B3-11674</strain>
    </source>
</reference>
<evidence type="ECO:0000313" key="2">
    <source>
        <dbReference type="EMBL" id="HJD34097.1"/>
    </source>
</evidence>
<evidence type="ECO:0000259" key="1">
    <source>
        <dbReference type="Pfam" id="PF13538"/>
    </source>
</evidence>
<keyword evidence="2" id="KW-0547">Nucleotide-binding</keyword>
<protein>
    <submittedName>
        <fullName evidence="2">ATP-binding domain-containing protein</fullName>
    </submittedName>
</protein>
<gene>
    <name evidence="2" type="ORF">H9911_06120</name>
</gene>
<proteinExistence type="predicted"/>
<dbReference type="AlphaFoldDB" id="A0A9D2R3C3"/>
<dbReference type="InterPro" id="IPR027785">
    <property type="entry name" value="UvrD-like_helicase_C"/>
</dbReference>
<sequence length="271" mass="31660">ELWEDVGYKIKEGELEEGKRVVLKRDSDSSPEFLETHSPIDDLVLFKKFNSIREQDEWVAKEIQRNLKEDELRPDDIIVINPDPLTTRRSTASIRKELYHAQIPSHIAGVDTSPDVFFTNESVAFTGIYRAKGNEAAMVYIINAQDCYTSYDENEIAVLRNRLFTAVTRSKAWVRVLGTGSYMEKLMKEYEEVRNHNFELEFVYPTKAERERLNIINRDMSAAQRNKRKRSQKNLKELIQGLEDGQIYLEDFNEEEIEKLRTLLSKDEADD</sequence>
<reference evidence="2" key="2">
    <citation type="submission" date="2021-04" db="EMBL/GenBank/DDBJ databases">
        <authorList>
            <person name="Gilroy R."/>
        </authorList>
    </citation>
    <scope>NUCLEOTIDE SEQUENCE</scope>
    <source>
        <strain evidence="2">ChiGjej3B3-11674</strain>
    </source>
</reference>
<dbReference type="Proteomes" id="UP000823897">
    <property type="component" value="Unassembled WGS sequence"/>
</dbReference>
<dbReference type="EMBL" id="DWUV01000114">
    <property type="protein sequence ID" value="HJD34097.1"/>
    <property type="molecule type" value="Genomic_DNA"/>
</dbReference>
<dbReference type="Gene3D" id="3.40.50.300">
    <property type="entry name" value="P-loop containing nucleotide triphosphate hydrolases"/>
    <property type="match status" value="1"/>
</dbReference>
<dbReference type="SUPFAM" id="SSF52540">
    <property type="entry name" value="P-loop containing nucleoside triphosphate hydrolases"/>
    <property type="match status" value="1"/>
</dbReference>
<accession>A0A9D2R3C3</accession>
<name>A0A9D2R3C3_9FIRM</name>
<feature type="domain" description="UvrD-like helicase C-terminal" evidence="1">
    <location>
        <begin position="127"/>
        <end position="176"/>
    </location>
</feature>